<evidence type="ECO:0000313" key="2">
    <source>
        <dbReference type="EMBL" id="MBD2545240.1"/>
    </source>
</evidence>
<dbReference type="InterPro" id="IPR029787">
    <property type="entry name" value="Nucleotide_cyclase"/>
</dbReference>
<dbReference type="PROSITE" id="PS50887">
    <property type="entry name" value="GGDEF"/>
    <property type="match status" value="1"/>
</dbReference>
<feature type="domain" description="GGDEF" evidence="1">
    <location>
        <begin position="1"/>
        <end position="33"/>
    </location>
</feature>
<keyword evidence="3" id="KW-1185">Reference proteome</keyword>
<dbReference type="EMBL" id="JACJSK010000021">
    <property type="protein sequence ID" value="MBD2545240.1"/>
    <property type="molecule type" value="Genomic_DNA"/>
</dbReference>
<dbReference type="NCBIfam" id="TIGR00254">
    <property type="entry name" value="GGDEF"/>
    <property type="match status" value="1"/>
</dbReference>
<dbReference type="Gene3D" id="3.30.70.270">
    <property type="match status" value="1"/>
</dbReference>
<reference evidence="2 3" key="1">
    <citation type="journal article" date="2020" name="ISME J.">
        <title>Comparative genomics reveals insights into cyanobacterial evolution and habitat adaptation.</title>
        <authorList>
            <person name="Chen M.Y."/>
            <person name="Teng W.K."/>
            <person name="Zhao L."/>
            <person name="Hu C.X."/>
            <person name="Zhou Y.K."/>
            <person name="Han B.P."/>
            <person name="Song L.R."/>
            <person name="Shu W.S."/>
        </authorList>
    </citation>
    <scope>NUCLEOTIDE SEQUENCE [LARGE SCALE GENOMIC DNA]</scope>
    <source>
        <strain evidence="2 3">FACHB-1370</strain>
    </source>
</reference>
<gene>
    <name evidence="2" type="ORF">H6G72_15650</name>
</gene>
<evidence type="ECO:0000259" key="1">
    <source>
        <dbReference type="PROSITE" id="PS50887"/>
    </source>
</evidence>
<dbReference type="Proteomes" id="UP000641954">
    <property type="component" value="Unassembled WGS sequence"/>
</dbReference>
<name>A0ABR8EFH7_9CYAN</name>
<dbReference type="Pfam" id="PF00990">
    <property type="entry name" value="GGDEF"/>
    <property type="match status" value="1"/>
</dbReference>
<protein>
    <submittedName>
        <fullName evidence="2">Diguanylate cyclase</fullName>
    </submittedName>
</protein>
<dbReference type="SUPFAM" id="SSF55073">
    <property type="entry name" value="Nucleotide cyclase"/>
    <property type="match status" value="1"/>
</dbReference>
<organism evidence="2 3">
    <name type="scientific">Planktothricoides raciborskii FACHB-1370</name>
    <dbReference type="NCBI Taxonomy" id="2949576"/>
    <lineage>
        <taxon>Bacteria</taxon>
        <taxon>Bacillati</taxon>
        <taxon>Cyanobacteriota</taxon>
        <taxon>Cyanophyceae</taxon>
        <taxon>Oscillatoriophycideae</taxon>
        <taxon>Oscillatoriales</taxon>
        <taxon>Oscillatoriaceae</taxon>
        <taxon>Planktothricoides</taxon>
    </lineage>
</organism>
<dbReference type="InterPro" id="IPR000160">
    <property type="entry name" value="GGDEF_dom"/>
</dbReference>
<evidence type="ECO:0000313" key="3">
    <source>
        <dbReference type="Proteomes" id="UP000641954"/>
    </source>
</evidence>
<comment type="caution">
    <text evidence="2">The sequence shown here is derived from an EMBL/GenBank/DDBJ whole genome shotgun (WGS) entry which is preliminary data.</text>
</comment>
<sequence length="33" mass="3854">MVMIDVDHFKKFNDTFGHKTGNMVLQKLGIFLQ</sequence>
<dbReference type="InterPro" id="IPR043128">
    <property type="entry name" value="Rev_trsase/Diguanyl_cyclase"/>
</dbReference>
<proteinExistence type="predicted"/>
<accession>A0ABR8EFH7</accession>